<dbReference type="EMBL" id="JAADJZ010000012">
    <property type="protein sequence ID" value="KAF2871254.1"/>
    <property type="molecule type" value="Genomic_DNA"/>
</dbReference>
<comment type="similarity">
    <text evidence="1">Belongs to the peptidase C48 family.</text>
</comment>
<dbReference type="GO" id="GO:0005737">
    <property type="term" value="C:cytoplasm"/>
    <property type="evidence" value="ECO:0007669"/>
    <property type="project" value="TreeGrafter"/>
</dbReference>
<dbReference type="Proteomes" id="UP000481861">
    <property type="component" value="Unassembled WGS sequence"/>
</dbReference>
<dbReference type="InterPro" id="IPR038765">
    <property type="entry name" value="Papain-like_cys_pep_sf"/>
</dbReference>
<evidence type="ECO:0000259" key="7">
    <source>
        <dbReference type="PROSITE" id="PS50600"/>
    </source>
</evidence>
<evidence type="ECO:0000256" key="2">
    <source>
        <dbReference type="ARBA" id="ARBA00022553"/>
    </source>
</evidence>
<dbReference type="InterPro" id="IPR003653">
    <property type="entry name" value="Peptidase_C48_C"/>
</dbReference>
<reference evidence="8 9" key="1">
    <citation type="submission" date="2020-01" db="EMBL/GenBank/DDBJ databases">
        <authorList>
            <consortium name="DOE Joint Genome Institute"/>
            <person name="Haridas S."/>
            <person name="Albert R."/>
            <person name="Binder M."/>
            <person name="Bloem J."/>
            <person name="Labutti K."/>
            <person name="Salamov A."/>
            <person name="Andreopoulos B."/>
            <person name="Baker S.E."/>
            <person name="Barry K."/>
            <person name="Bills G."/>
            <person name="Bluhm B.H."/>
            <person name="Cannon C."/>
            <person name="Castanera R."/>
            <person name="Culley D.E."/>
            <person name="Daum C."/>
            <person name="Ezra D."/>
            <person name="Gonzalez J.B."/>
            <person name="Henrissat B."/>
            <person name="Kuo A."/>
            <person name="Liang C."/>
            <person name="Lipzen A."/>
            <person name="Lutzoni F."/>
            <person name="Magnuson J."/>
            <person name="Mondo S."/>
            <person name="Nolan M."/>
            <person name="Ohm R."/>
            <person name="Pangilinan J."/>
            <person name="Park H.-J.H."/>
            <person name="Ramirez L."/>
            <person name="Alfaro M."/>
            <person name="Sun H."/>
            <person name="Tritt A."/>
            <person name="Yoshinaga Y."/>
            <person name="Zwiers L.-H.L."/>
            <person name="Turgeon B.G."/>
            <person name="Goodwin S.B."/>
            <person name="Spatafora J.W."/>
            <person name="Crous P.W."/>
            <person name="Grigoriev I.V."/>
        </authorList>
    </citation>
    <scope>NUCLEOTIDE SEQUENCE [LARGE SCALE GENOMIC DNA]</scope>
    <source>
        <strain evidence="8 9">CBS 611.86</strain>
    </source>
</reference>
<proteinExistence type="inferred from homology"/>
<dbReference type="Gene3D" id="3.40.395.10">
    <property type="entry name" value="Adenoviral Proteinase, Chain A"/>
    <property type="match status" value="1"/>
</dbReference>
<dbReference type="InterPro" id="IPR051947">
    <property type="entry name" value="Sentrin-specific_protease"/>
</dbReference>
<dbReference type="SUPFAM" id="SSF54001">
    <property type="entry name" value="Cysteine proteinases"/>
    <property type="match status" value="1"/>
</dbReference>
<feature type="compositionally biased region" description="Basic and acidic residues" evidence="6">
    <location>
        <begin position="146"/>
        <end position="156"/>
    </location>
</feature>
<feature type="region of interest" description="Disordered" evidence="6">
    <location>
        <begin position="131"/>
        <end position="173"/>
    </location>
</feature>
<gene>
    <name evidence="8" type="ORF">BDV95DRAFT_58101</name>
</gene>
<dbReference type="GO" id="GO:0016926">
    <property type="term" value="P:protein desumoylation"/>
    <property type="evidence" value="ECO:0007669"/>
    <property type="project" value="TreeGrafter"/>
</dbReference>
<dbReference type="PANTHER" id="PTHR46896">
    <property type="entry name" value="SENTRIN-SPECIFIC PROTEASE"/>
    <property type="match status" value="1"/>
</dbReference>
<evidence type="ECO:0000256" key="6">
    <source>
        <dbReference type="SAM" id="MobiDB-lite"/>
    </source>
</evidence>
<feature type="region of interest" description="Disordered" evidence="6">
    <location>
        <begin position="550"/>
        <end position="680"/>
    </location>
</feature>
<evidence type="ECO:0000313" key="8">
    <source>
        <dbReference type="EMBL" id="KAF2871254.1"/>
    </source>
</evidence>
<dbReference type="GO" id="GO:0005634">
    <property type="term" value="C:nucleus"/>
    <property type="evidence" value="ECO:0007669"/>
    <property type="project" value="TreeGrafter"/>
</dbReference>
<dbReference type="PROSITE" id="PS50600">
    <property type="entry name" value="ULP_PROTEASE"/>
    <property type="match status" value="1"/>
</dbReference>
<feature type="region of interest" description="Disordered" evidence="6">
    <location>
        <begin position="419"/>
        <end position="451"/>
    </location>
</feature>
<sequence length="680" mass="76331">MRLLLTLRRALQYGTGRRRALVEFSDLPRLDEEEFLNDSLLDFYLIYLFDQANLPPNKVYFFNTHFFTTLTRNTGRNSKINYPAVERWTSREDIFGYDYIVVPINENIHWYLAIICNVSNISRKFDLNSLDDLGESPPPPPTQVTRNDEHTDERHAPTPPHTADLQGTPVDGRNDEEMLFNIHEDTEIDLVDTNTVVHDNDAKEDSKTTGLTSETGIAGLEKLHITESIPEENLDNPASSAAPEKRKTKRKVGPPQKKFNPKEPIIIVLDSLGQNHSTAVRALKDYLLEEGKSKRGMEASITQNGFYAKNTHIPMQENYSDCGVFLLGYAQKFLDSPDDFVERILSNQMESEKDWPDMKASNLRDEMRSTLLRLGGEQQAERKRTRLDKKGRMPAPLPVEADSSMGHVKPTLLSPITLKPAQTGSTSQPASKPTFGAADTGGSPAKMPRKYSPMVVIPSPKRPYAQLDGTYQQNERHMLPEEQQHSPKRQKMEPNVRRSLSKSPAKIPPTHSKVIAPTTDLAHDMRGSSYDPISIDDSQDTIVVATPKVVHRSGPRTQLRSRSPMEAMQRRENSVNNAIKSPSNSPVQVRQSVEKETYPGDELIAKLKSPAKSTSRKHRSLSKTYVSEKLGAKQEKHMADEGEGFHEESTVDDGVIGETPPQEQASPPASEWKEGDALLL</sequence>
<keyword evidence="5" id="KW-0378">Hydrolase</keyword>
<dbReference type="PANTHER" id="PTHR46896:SF3">
    <property type="entry name" value="FI06413P-RELATED"/>
    <property type="match status" value="1"/>
</dbReference>
<evidence type="ECO:0000313" key="9">
    <source>
        <dbReference type="Proteomes" id="UP000481861"/>
    </source>
</evidence>
<feature type="domain" description="Ubiquitin-like protease family profile" evidence="7">
    <location>
        <begin position="20"/>
        <end position="333"/>
    </location>
</feature>
<evidence type="ECO:0000256" key="3">
    <source>
        <dbReference type="ARBA" id="ARBA00022670"/>
    </source>
</evidence>
<protein>
    <recommendedName>
        <fullName evidence="7">Ubiquitin-like protease family profile domain-containing protein</fullName>
    </recommendedName>
</protein>
<feature type="compositionally biased region" description="Polar residues" evidence="6">
    <location>
        <begin position="420"/>
        <end position="431"/>
    </location>
</feature>
<feature type="region of interest" description="Disordered" evidence="6">
    <location>
        <begin position="226"/>
        <end position="260"/>
    </location>
</feature>
<comment type="caution">
    <text evidence="8">The sequence shown here is derived from an EMBL/GenBank/DDBJ whole genome shotgun (WGS) entry which is preliminary data.</text>
</comment>
<dbReference type="Pfam" id="PF02902">
    <property type="entry name" value="Peptidase_C48"/>
    <property type="match status" value="1"/>
</dbReference>
<dbReference type="AlphaFoldDB" id="A0A7C8I5E7"/>
<accession>A0A7C8I5E7</accession>
<name>A0A7C8I5E7_9PLEO</name>
<evidence type="ECO:0000256" key="1">
    <source>
        <dbReference type="ARBA" id="ARBA00005234"/>
    </source>
</evidence>
<feature type="compositionally biased region" description="Basic and acidic residues" evidence="6">
    <location>
        <begin position="671"/>
        <end position="680"/>
    </location>
</feature>
<evidence type="ECO:0000256" key="4">
    <source>
        <dbReference type="ARBA" id="ARBA00022786"/>
    </source>
</evidence>
<feature type="compositionally biased region" description="Basic and acidic residues" evidence="6">
    <location>
        <begin position="479"/>
        <end position="496"/>
    </location>
</feature>
<organism evidence="8 9">
    <name type="scientific">Massariosphaeria phaeospora</name>
    <dbReference type="NCBI Taxonomy" id="100035"/>
    <lineage>
        <taxon>Eukaryota</taxon>
        <taxon>Fungi</taxon>
        <taxon>Dikarya</taxon>
        <taxon>Ascomycota</taxon>
        <taxon>Pezizomycotina</taxon>
        <taxon>Dothideomycetes</taxon>
        <taxon>Pleosporomycetidae</taxon>
        <taxon>Pleosporales</taxon>
        <taxon>Pleosporales incertae sedis</taxon>
        <taxon>Massariosphaeria</taxon>
    </lineage>
</organism>
<keyword evidence="4" id="KW-0833">Ubl conjugation pathway</keyword>
<feature type="region of interest" description="Disordered" evidence="6">
    <location>
        <begin position="479"/>
        <end position="515"/>
    </location>
</feature>
<keyword evidence="3" id="KW-0645">Protease</keyword>
<keyword evidence="2" id="KW-0597">Phosphoprotein</keyword>
<evidence type="ECO:0000256" key="5">
    <source>
        <dbReference type="ARBA" id="ARBA00022801"/>
    </source>
</evidence>
<feature type="region of interest" description="Disordered" evidence="6">
    <location>
        <begin position="376"/>
        <end position="407"/>
    </location>
</feature>
<dbReference type="GO" id="GO:0006508">
    <property type="term" value="P:proteolysis"/>
    <property type="evidence" value="ECO:0007669"/>
    <property type="project" value="UniProtKB-KW"/>
</dbReference>
<keyword evidence="9" id="KW-1185">Reference proteome</keyword>
<dbReference type="OrthoDB" id="442460at2759"/>
<feature type="compositionally biased region" description="Polar residues" evidence="6">
    <location>
        <begin position="574"/>
        <end position="591"/>
    </location>
</feature>
<feature type="compositionally biased region" description="Basic and acidic residues" evidence="6">
    <location>
        <begin position="630"/>
        <end position="649"/>
    </location>
</feature>
<dbReference type="GO" id="GO:0070139">
    <property type="term" value="F:SUMO-specific endopeptidase activity"/>
    <property type="evidence" value="ECO:0007669"/>
    <property type="project" value="TreeGrafter"/>
</dbReference>